<gene>
    <name evidence="1" type="ORF">FOZ62_028489</name>
</gene>
<evidence type="ECO:0000313" key="1">
    <source>
        <dbReference type="EMBL" id="KAF4705971.1"/>
    </source>
</evidence>
<evidence type="ECO:0000313" key="2">
    <source>
        <dbReference type="Proteomes" id="UP000574390"/>
    </source>
</evidence>
<comment type="caution">
    <text evidence="1">The sequence shown here is derived from an EMBL/GenBank/DDBJ whole genome shotgun (WGS) entry which is preliminary data.</text>
</comment>
<accession>A0A7J6QD40</accession>
<dbReference type="AlphaFoldDB" id="A0A7J6QD40"/>
<sequence length="211" mass="24032">MPRILRVEGGITVEYLANVAKDGNCFDRIWEWKSSEDGGEYVDASGQIDNELAELCHTGFVALEPSPDVSTLDGIYTGDGPGKNLYFDFNNGTLKDAYLSVREISEKTRMAMYYPVCDGILSLVSPEPGLKSEETPAYLILKRSRERARQRKNLISLRKRRGEEDEAQPLVGDEGSNYLCKPEHVRRKLRRSQMAQWDRNLPEKFILKRKA</sequence>
<organism evidence="1 2">
    <name type="scientific">Perkinsus olseni</name>
    <name type="common">Perkinsus atlanticus</name>
    <dbReference type="NCBI Taxonomy" id="32597"/>
    <lineage>
        <taxon>Eukaryota</taxon>
        <taxon>Sar</taxon>
        <taxon>Alveolata</taxon>
        <taxon>Perkinsozoa</taxon>
        <taxon>Perkinsea</taxon>
        <taxon>Perkinsida</taxon>
        <taxon>Perkinsidae</taxon>
        <taxon>Perkinsus</taxon>
    </lineage>
</organism>
<protein>
    <submittedName>
        <fullName evidence="1">Uncharacterized protein</fullName>
    </submittedName>
</protein>
<dbReference type="EMBL" id="JABANM010030597">
    <property type="protein sequence ID" value="KAF4705971.1"/>
    <property type="molecule type" value="Genomic_DNA"/>
</dbReference>
<reference evidence="1 2" key="1">
    <citation type="submission" date="2020-04" db="EMBL/GenBank/DDBJ databases">
        <title>Perkinsus olseni comparative genomics.</title>
        <authorList>
            <person name="Bogema D.R."/>
        </authorList>
    </citation>
    <scope>NUCLEOTIDE SEQUENCE [LARGE SCALE GENOMIC DNA]</scope>
    <source>
        <strain evidence="1">ATCC PRA-205</strain>
    </source>
</reference>
<proteinExistence type="predicted"/>
<dbReference type="Proteomes" id="UP000574390">
    <property type="component" value="Unassembled WGS sequence"/>
</dbReference>
<name>A0A7J6QD40_PEROL</name>